<dbReference type="InterPro" id="IPR036365">
    <property type="entry name" value="PGBD-like_sf"/>
</dbReference>
<dbReference type="InterPro" id="IPR002477">
    <property type="entry name" value="Peptidoglycan-bd-like"/>
</dbReference>
<reference evidence="3 4" key="1">
    <citation type="submission" date="2014-08" db="EMBL/GenBank/DDBJ databases">
        <title>Genomic and Phenotypic Diversity of Colwellia psychrerythraea strains from Disparate Marine Basins.</title>
        <authorList>
            <person name="Techtmann S.M."/>
            <person name="Stelling S.C."/>
            <person name="Utturkar S.M."/>
            <person name="Alshibli N."/>
            <person name="Harris A."/>
            <person name="Brown S.D."/>
            <person name="Hazen T.C."/>
        </authorList>
    </citation>
    <scope>NUCLEOTIDE SEQUENCE [LARGE SCALE GENOMIC DNA]</scope>
    <source>
        <strain evidence="3 4">GAB14E</strain>
    </source>
</reference>
<organism evidence="3 4">
    <name type="scientific">Colwellia psychrerythraea</name>
    <name type="common">Vibrio psychroerythus</name>
    <dbReference type="NCBI Taxonomy" id="28229"/>
    <lineage>
        <taxon>Bacteria</taxon>
        <taxon>Pseudomonadati</taxon>
        <taxon>Pseudomonadota</taxon>
        <taxon>Gammaproteobacteria</taxon>
        <taxon>Alteromonadales</taxon>
        <taxon>Colwelliaceae</taxon>
        <taxon>Colwellia</taxon>
    </lineage>
</organism>
<dbReference type="EMBL" id="JQEC01000004">
    <property type="protein sequence ID" value="KGJ96849.1"/>
    <property type="molecule type" value="Genomic_DNA"/>
</dbReference>
<dbReference type="OrthoDB" id="9772911at2"/>
<dbReference type="Gene3D" id="1.10.101.10">
    <property type="entry name" value="PGBD-like superfamily/PGBD"/>
    <property type="match status" value="1"/>
</dbReference>
<dbReference type="Proteomes" id="UP000029868">
    <property type="component" value="Unassembled WGS sequence"/>
</dbReference>
<gene>
    <name evidence="3" type="ORF">GAB14E_1317</name>
</gene>
<dbReference type="Gene3D" id="1.10.8.350">
    <property type="entry name" value="Bacterial muramidase"/>
    <property type="match status" value="1"/>
</dbReference>
<dbReference type="PANTHER" id="PTHR30163:SF8">
    <property type="entry name" value="LYTIC MUREIN TRANSGLYCOSYLASE"/>
    <property type="match status" value="1"/>
</dbReference>
<dbReference type="GO" id="GO:0008933">
    <property type="term" value="F:peptidoglycan lytic transglycosylase activity"/>
    <property type="evidence" value="ECO:0007669"/>
    <property type="project" value="TreeGrafter"/>
</dbReference>
<comment type="caution">
    <text evidence="3">The sequence shown here is derived from an EMBL/GenBank/DDBJ whole genome shotgun (WGS) entry which is preliminary data.</text>
</comment>
<proteinExistence type="predicted"/>
<dbReference type="SUPFAM" id="SSF53955">
    <property type="entry name" value="Lysozyme-like"/>
    <property type="match status" value="1"/>
</dbReference>
<dbReference type="CDD" id="cd13399">
    <property type="entry name" value="Slt35-like"/>
    <property type="match status" value="1"/>
</dbReference>
<evidence type="ECO:0000313" key="4">
    <source>
        <dbReference type="Proteomes" id="UP000029868"/>
    </source>
</evidence>
<dbReference type="SUPFAM" id="SSF47090">
    <property type="entry name" value="PGBD-like"/>
    <property type="match status" value="1"/>
</dbReference>
<dbReference type="InterPro" id="IPR011970">
    <property type="entry name" value="MltB_2"/>
</dbReference>
<dbReference type="AlphaFoldDB" id="A0A099L1J8"/>
<name>A0A099L1J8_COLPS</name>
<sequence length="427" mass="48472">MNSSKSLVKQISKFFNFRRLIIVGSMFPMLANATIADENFLQCKVNLAERAQAAGFSSFITQTVIDEISPIELVIALDKKQPEFNQTFEQYIKARVTDYHVRVGKEKLKKHKKLFDDLENKYGIPRQYLVSFWGLETVFGKHKGKMEVLDALATLACDERRSEFFTLELLNLFTLIETKQVSVDQLKGSWAGAMGHMQFMPTAFLKYAVDGDNDGKVDVWQSEVDALTTAANYLNKIGWQTKERWGRQVKLPENFAFDKVAFDQYYPLNDFQRLGVKKTNDKALPTYDIQAELYLPAGHTGPAFLLYPNFNVIMTWNLSKSYALSVGLLANKLVGAQGIESFNKEQPKVIPYSVTEMKNLQSQLNSLGFETGEPDGIWGPKSRHAIRLFQLQHQLIADGYPNPEVFSTVELVMSKTNTIAPHTYQEG</sequence>
<evidence type="ECO:0000313" key="3">
    <source>
        <dbReference type="EMBL" id="KGJ96849.1"/>
    </source>
</evidence>
<dbReference type="InterPro" id="IPR043426">
    <property type="entry name" value="MltB-like"/>
</dbReference>
<evidence type="ECO:0000259" key="2">
    <source>
        <dbReference type="Pfam" id="PF13406"/>
    </source>
</evidence>
<protein>
    <submittedName>
        <fullName evidence="3">Lytic murein transglycosylase</fullName>
    </submittedName>
</protein>
<dbReference type="GO" id="GO:0009253">
    <property type="term" value="P:peptidoglycan catabolic process"/>
    <property type="evidence" value="ECO:0007669"/>
    <property type="project" value="TreeGrafter"/>
</dbReference>
<dbReference type="InterPro" id="IPR036366">
    <property type="entry name" value="PGBDSf"/>
</dbReference>
<evidence type="ECO:0000259" key="1">
    <source>
        <dbReference type="Pfam" id="PF01471"/>
    </source>
</evidence>
<dbReference type="Pfam" id="PF13406">
    <property type="entry name" value="SLT_2"/>
    <property type="match status" value="1"/>
</dbReference>
<dbReference type="Gene3D" id="1.10.530.10">
    <property type="match status" value="1"/>
</dbReference>
<dbReference type="RefSeq" id="WP_033080640.1">
    <property type="nucleotide sequence ID" value="NZ_JQEC01000004.1"/>
</dbReference>
<dbReference type="PANTHER" id="PTHR30163">
    <property type="entry name" value="MEMBRANE-BOUND LYTIC MUREIN TRANSGLYCOSYLASE B"/>
    <property type="match status" value="1"/>
</dbReference>
<feature type="domain" description="Peptidoglycan binding-like" evidence="1">
    <location>
        <begin position="356"/>
        <end position="406"/>
    </location>
</feature>
<dbReference type="FunFam" id="1.10.8.350:FF:000001">
    <property type="entry name" value="Lytic murein transglycosylase B"/>
    <property type="match status" value="1"/>
</dbReference>
<feature type="domain" description="Transglycosylase SLT" evidence="2">
    <location>
        <begin position="40"/>
        <end position="331"/>
    </location>
</feature>
<dbReference type="InterPro" id="IPR031304">
    <property type="entry name" value="SLT_2"/>
</dbReference>
<dbReference type="PATRIC" id="fig|28229.3.peg.474"/>
<accession>A0A099L1J8</accession>
<dbReference type="Pfam" id="PF01471">
    <property type="entry name" value="PG_binding_1"/>
    <property type="match status" value="1"/>
</dbReference>
<dbReference type="InterPro" id="IPR023346">
    <property type="entry name" value="Lysozyme-like_dom_sf"/>
</dbReference>
<dbReference type="NCBIfam" id="TIGR02283">
    <property type="entry name" value="MltB_2"/>
    <property type="match status" value="1"/>
</dbReference>